<dbReference type="Proteomes" id="UP000824219">
    <property type="component" value="Linkage Group LG08"/>
</dbReference>
<accession>A0A9D3NU99</accession>
<dbReference type="EMBL" id="JAHKSW010000008">
    <property type="protein sequence ID" value="KAG7328810.1"/>
    <property type="molecule type" value="Genomic_DNA"/>
</dbReference>
<dbReference type="AlphaFoldDB" id="A0A9D3NU99"/>
<sequence>MKKSRSSGLTAKARRKGLGDLCLISCSYHTSTAHNLLLTSGLRGEKSCLLSRGLVCQPKPAAVPLSLRILTPARSARLSCALSQG</sequence>
<protein>
    <submittedName>
        <fullName evidence="1">Uncharacterized protein</fullName>
    </submittedName>
</protein>
<proteinExistence type="predicted"/>
<name>A0A9D3NU99_9TELE</name>
<gene>
    <name evidence="1" type="ORF">KOW79_006984</name>
</gene>
<evidence type="ECO:0000313" key="1">
    <source>
        <dbReference type="EMBL" id="KAG7328810.1"/>
    </source>
</evidence>
<comment type="caution">
    <text evidence="1">The sequence shown here is derived from an EMBL/GenBank/DDBJ whole genome shotgun (WGS) entry which is preliminary data.</text>
</comment>
<organism evidence="1 2">
    <name type="scientific">Hemibagrus wyckioides</name>
    <dbReference type="NCBI Taxonomy" id="337641"/>
    <lineage>
        <taxon>Eukaryota</taxon>
        <taxon>Metazoa</taxon>
        <taxon>Chordata</taxon>
        <taxon>Craniata</taxon>
        <taxon>Vertebrata</taxon>
        <taxon>Euteleostomi</taxon>
        <taxon>Actinopterygii</taxon>
        <taxon>Neopterygii</taxon>
        <taxon>Teleostei</taxon>
        <taxon>Ostariophysi</taxon>
        <taxon>Siluriformes</taxon>
        <taxon>Bagridae</taxon>
        <taxon>Hemibagrus</taxon>
    </lineage>
</organism>
<reference evidence="1 2" key="1">
    <citation type="submission" date="2021-06" db="EMBL/GenBank/DDBJ databases">
        <title>Chromosome-level genome assembly of the red-tail catfish (Hemibagrus wyckioides).</title>
        <authorList>
            <person name="Shao F."/>
        </authorList>
    </citation>
    <scope>NUCLEOTIDE SEQUENCE [LARGE SCALE GENOMIC DNA]</scope>
    <source>
        <strain evidence="1">EC202008001</strain>
        <tissue evidence="1">Blood</tissue>
    </source>
</reference>
<evidence type="ECO:0000313" key="2">
    <source>
        <dbReference type="Proteomes" id="UP000824219"/>
    </source>
</evidence>
<keyword evidence="2" id="KW-1185">Reference proteome</keyword>